<comment type="caution">
    <text evidence="2">The sequence shown here is derived from an EMBL/GenBank/DDBJ whole genome shotgun (WGS) entry which is preliminary data.</text>
</comment>
<evidence type="ECO:0000313" key="4">
    <source>
        <dbReference type="Proteomes" id="UP000663829"/>
    </source>
</evidence>
<evidence type="ECO:0000313" key="3">
    <source>
        <dbReference type="EMBL" id="CAF3950942.1"/>
    </source>
</evidence>
<protein>
    <submittedName>
        <fullName evidence="2">Uncharacterized protein</fullName>
    </submittedName>
</protein>
<dbReference type="Proteomes" id="UP000681722">
    <property type="component" value="Unassembled WGS sequence"/>
</dbReference>
<dbReference type="AlphaFoldDB" id="A0A814V606"/>
<evidence type="ECO:0000313" key="2">
    <source>
        <dbReference type="EMBL" id="CAF1186733.1"/>
    </source>
</evidence>
<proteinExistence type="predicted"/>
<sequence>GDGNLARQHRYRARQRQLLHAPKTTLDVTTTDISNRKNNDTLALMFDQTSDDANHESDSYDTDESSEKDNYFNSSSPMNISDQESDNEDDCSDQLIYENAPINVSHAVLAIKCYIAECKLPSSHQRKLLDLIFLLLPKNNNLNRRRLFKLRKPFIYKILCNNCTNLLNMKTNECLATCRLNGKVRSEDGIIEQCFNNLKDSICDVTQRNLYLIISYPSNVATLLPNDIINGDKYRREASTRSLNLSLQLHSDGIDMLNTKHKNCYATIGTILEIPPPLHDHVKNKLVLSLYLEPSTELVQGDKNDQPCRAMKWKISQFNGYDCCTNGLIHGETRGSNFVYYPYSDQGQPRTHDMFVKAAKLSQAGPGQIAIVQGIKGLSSLLKIFSNVNEDALFDYIHAVCGSSGHMGYLLRKWFHHVKPATAAAMSDFIMEIMQPHDIKVSLKPFSAFDWWKSKDIKFFLLYLSMPMAIKLLPVPISDYFVLFFIAMSRQTFGKTRLNARKGTAIMSAPTLPTTRPSRINQKFCLLHFGDIMYKIVPFDECVVYDDGDQSFKNECKKALKSISNVTSEYVFDNSISSKENLPSSQQTQEP</sequence>
<dbReference type="EMBL" id="CAJNOQ010008050">
    <property type="protein sequence ID" value="CAF1186733.1"/>
    <property type="molecule type" value="Genomic_DNA"/>
</dbReference>
<organism evidence="2 4">
    <name type="scientific">Didymodactylos carnosus</name>
    <dbReference type="NCBI Taxonomy" id="1234261"/>
    <lineage>
        <taxon>Eukaryota</taxon>
        <taxon>Metazoa</taxon>
        <taxon>Spiralia</taxon>
        <taxon>Gnathifera</taxon>
        <taxon>Rotifera</taxon>
        <taxon>Eurotatoria</taxon>
        <taxon>Bdelloidea</taxon>
        <taxon>Philodinida</taxon>
        <taxon>Philodinidae</taxon>
        <taxon>Didymodactylos</taxon>
    </lineage>
</organism>
<feature type="compositionally biased region" description="Polar residues" evidence="1">
    <location>
        <begin position="71"/>
        <end position="82"/>
    </location>
</feature>
<evidence type="ECO:0000256" key="1">
    <source>
        <dbReference type="SAM" id="MobiDB-lite"/>
    </source>
</evidence>
<feature type="non-terminal residue" evidence="2">
    <location>
        <position position="1"/>
    </location>
</feature>
<dbReference type="OrthoDB" id="10123855at2759"/>
<accession>A0A814V606</accession>
<keyword evidence="4" id="KW-1185">Reference proteome</keyword>
<dbReference type="Proteomes" id="UP000663829">
    <property type="component" value="Unassembled WGS sequence"/>
</dbReference>
<reference evidence="2" key="1">
    <citation type="submission" date="2021-02" db="EMBL/GenBank/DDBJ databases">
        <authorList>
            <person name="Nowell W R."/>
        </authorList>
    </citation>
    <scope>NUCLEOTIDE SEQUENCE</scope>
</reference>
<gene>
    <name evidence="2" type="ORF">GPM918_LOCUS22987</name>
    <name evidence="3" type="ORF">SRO942_LOCUS22984</name>
</gene>
<feature type="region of interest" description="Disordered" evidence="1">
    <location>
        <begin position="48"/>
        <end position="90"/>
    </location>
</feature>
<name>A0A814V606_9BILA</name>
<dbReference type="EMBL" id="CAJOBC010008050">
    <property type="protein sequence ID" value="CAF3950942.1"/>
    <property type="molecule type" value="Genomic_DNA"/>
</dbReference>